<dbReference type="AlphaFoldDB" id="A0A0R2RDF4"/>
<comment type="caution">
    <text evidence="2">The sequence shown here is derived from an EMBL/GenBank/DDBJ whole genome shotgun (WGS) entry which is preliminary data.</text>
</comment>
<evidence type="ECO:0000313" key="3">
    <source>
        <dbReference type="Proteomes" id="UP000051269"/>
    </source>
</evidence>
<dbReference type="Pfam" id="PF18069">
    <property type="entry name" value="DR2241"/>
    <property type="match status" value="1"/>
</dbReference>
<organism evidence="2 3">
    <name type="scientific">Verrucomicrobia subdivision 6 bacterium BACL9 MAG-120507-bin52</name>
    <dbReference type="NCBI Taxonomy" id="1655590"/>
    <lineage>
        <taxon>Bacteria</taxon>
        <taxon>Pseudomonadati</taxon>
        <taxon>Verrucomicrobiota</taxon>
        <taxon>Verrucomicrobiia</taxon>
        <taxon>Verrucomicrobiales</taxon>
        <taxon>Verrucomicrobia subdivision 6</taxon>
    </lineage>
</organism>
<accession>A0A0R2RDF4</accession>
<gene>
    <name evidence="2" type="ORF">ABR82_04695</name>
</gene>
<protein>
    <recommendedName>
        <fullName evidence="1">DR2241 stabilising domain-containing protein</fullName>
    </recommendedName>
</protein>
<feature type="domain" description="DR2241 stabilising" evidence="1">
    <location>
        <begin position="10"/>
        <end position="91"/>
    </location>
</feature>
<evidence type="ECO:0000259" key="1">
    <source>
        <dbReference type="Pfam" id="PF18069"/>
    </source>
</evidence>
<reference evidence="2 3" key="1">
    <citation type="submission" date="2015-10" db="EMBL/GenBank/DDBJ databases">
        <title>Metagenome-Assembled Genomes uncover a global brackish microbiome.</title>
        <authorList>
            <person name="Hugerth L.W."/>
            <person name="Larsson J."/>
            <person name="Alneberg J."/>
            <person name="Lindh M.V."/>
            <person name="Legrand C."/>
            <person name="Pinhassi J."/>
            <person name="Andersson A.F."/>
        </authorList>
    </citation>
    <scope>NUCLEOTIDE SEQUENCE [LARGE SCALE GENOMIC DNA]</scope>
    <source>
        <strain evidence="2">BACL18 MAG-120507-bin52</strain>
    </source>
</reference>
<sequence length="177" mass="19942">MNMLDEAGKMGQVCWMKKETSWVVRHIQDQDAEGLLRSVANFDELEELVRWDEQGKYRPLRSEGNLVSGWSYGAKSLGEFREAMEVIYPGMWGNAEAWGDGRLKFPTWDEALAKQTDRVRGKVAKAGDLPRRVIEENCQKRCLKAALWAGMQPIIEPGSAPLLCTGPCGMFWSCVEG</sequence>
<dbReference type="InterPro" id="IPR041181">
    <property type="entry name" value="DR2241_middle"/>
</dbReference>
<proteinExistence type="predicted"/>
<dbReference type="Proteomes" id="UP000051269">
    <property type="component" value="Unassembled WGS sequence"/>
</dbReference>
<dbReference type="Gene3D" id="3.30.1360.190">
    <property type="match status" value="1"/>
</dbReference>
<evidence type="ECO:0000313" key="2">
    <source>
        <dbReference type="EMBL" id="KRO60622.1"/>
    </source>
</evidence>
<dbReference type="EMBL" id="LIBO01000273">
    <property type="protein sequence ID" value="KRO60622.1"/>
    <property type="molecule type" value="Genomic_DNA"/>
</dbReference>
<name>A0A0R2RDF4_9BACT</name>